<feature type="domain" description="Carboxyltransferase" evidence="5">
    <location>
        <begin position="2"/>
        <end position="129"/>
    </location>
</feature>
<gene>
    <name evidence="6" type="ORF">TUEID40_00426</name>
</gene>
<dbReference type="Pfam" id="PF02626">
    <property type="entry name" value="CT_A_B"/>
    <property type="match status" value="1"/>
</dbReference>
<keyword evidence="2 6" id="KW-0378">Hydrolase</keyword>
<sequence>MIEIALGGFVAECRADGWLALAGGDLGATLDGQPLPAWGAFAVRGGQRLAFAHPRQGARAYLAAPGGFAGERQLGSLATVAREGLGGPAPTARPWPQATASAGWPMARDRARCPCPANGSWTAPAKRAWS</sequence>
<evidence type="ECO:0000256" key="4">
    <source>
        <dbReference type="SAM" id="MobiDB-lite"/>
    </source>
</evidence>
<evidence type="ECO:0000256" key="3">
    <source>
        <dbReference type="ARBA" id="ARBA00022840"/>
    </source>
</evidence>
<dbReference type="GO" id="GO:0016787">
    <property type="term" value="F:hydrolase activity"/>
    <property type="evidence" value="ECO:0007669"/>
    <property type="project" value="UniProtKB-KW"/>
</dbReference>
<keyword evidence="3" id="KW-0067">ATP-binding</keyword>
<name>A0A5E5QVR4_PSEAI</name>
<dbReference type="PANTHER" id="PTHR43309">
    <property type="entry name" value="5-OXOPROLINASE SUBUNIT C"/>
    <property type="match status" value="1"/>
</dbReference>
<evidence type="ECO:0000256" key="2">
    <source>
        <dbReference type="ARBA" id="ARBA00022801"/>
    </source>
</evidence>
<feature type="region of interest" description="Disordered" evidence="4">
    <location>
        <begin position="85"/>
        <end position="107"/>
    </location>
</feature>
<dbReference type="GO" id="GO:0005524">
    <property type="term" value="F:ATP binding"/>
    <property type="evidence" value="ECO:0007669"/>
    <property type="project" value="UniProtKB-KW"/>
</dbReference>
<protein>
    <submittedName>
        <fullName evidence="6">Allophanate hydrolase subunit 2</fullName>
    </submittedName>
</protein>
<keyword evidence="1" id="KW-0547">Nucleotide-binding</keyword>
<accession>A0A5E5QVR4</accession>
<proteinExistence type="predicted"/>
<dbReference type="PANTHER" id="PTHR43309:SF4">
    <property type="entry name" value="CARBOXYLTRANSFERASE DOMAIN-CONTAINING PROTEIN"/>
    <property type="match status" value="1"/>
</dbReference>
<reference evidence="6" key="1">
    <citation type="submission" date="2019-09" db="EMBL/GenBank/DDBJ databases">
        <authorList>
            <person name="Gross C."/>
            <person name="Bohn E."/>
        </authorList>
    </citation>
    <scope>NUCLEOTIDE SEQUENCE</scope>
    <source>
        <strain evidence="6">ID40</strain>
    </source>
</reference>
<evidence type="ECO:0000259" key="5">
    <source>
        <dbReference type="SMART" id="SM00797"/>
    </source>
</evidence>
<dbReference type="InterPro" id="IPR003778">
    <property type="entry name" value="CT_A_B"/>
</dbReference>
<dbReference type="InterPro" id="IPR052708">
    <property type="entry name" value="PxpC"/>
</dbReference>
<dbReference type="AlphaFoldDB" id="A0A5E5QVR4"/>
<dbReference type="SMART" id="SM00797">
    <property type="entry name" value="AHS2"/>
    <property type="match status" value="1"/>
</dbReference>
<evidence type="ECO:0000313" key="6">
    <source>
        <dbReference type="EMBL" id="VVH79279.1"/>
    </source>
</evidence>
<evidence type="ECO:0000256" key="1">
    <source>
        <dbReference type="ARBA" id="ARBA00022741"/>
    </source>
</evidence>
<dbReference type="EMBL" id="LR700248">
    <property type="protein sequence ID" value="VVH79279.1"/>
    <property type="molecule type" value="Genomic_DNA"/>
</dbReference>
<organism evidence="6">
    <name type="scientific">Pseudomonas aeruginosa</name>
    <dbReference type="NCBI Taxonomy" id="287"/>
    <lineage>
        <taxon>Bacteria</taxon>
        <taxon>Pseudomonadati</taxon>
        <taxon>Pseudomonadota</taxon>
        <taxon>Gammaproteobacteria</taxon>
        <taxon>Pseudomonadales</taxon>
        <taxon>Pseudomonadaceae</taxon>
        <taxon>Pseudomonas</taxon>
    </lineage>
</organism>